<dbReference type="Proteomes" id="UP001335325">
    <property type="component" value="Chromosome"/>
</dbReference>
<dbReference type="PROSITE" id="PS50995">
    <property type="entry name" value="HTH_MARR_2"/>
    <property type="match status" value="1"/>
</dbReference>
<dbReference type="InterPro" id="IPR036388">
    <property type="entry name" value="WH-like_DNA-bd_sf"/>
</dbReference>
<dbReference type="SUPFAM" id="SSF46785">
    <property type="entry name" value="Winged helix' DNA-binding domain"/>
    <property type="match status" value="1"/>
</dbReference>
<evidence type="ECO:0000256" key="2">
    <source>
        <dbReference type="ARBA" id="ARBA00023125"/>
    </source>
</evidence>
<feature type="domain" description="HTH marR-type" evidence="4">
    <location>
        <begin position="5"/>
        <end position="156"/>
    </location>
</feature>
<dbReference type="Gene3D" id="1.10.10.10">
    <property type="entry name" value="Winged helix-like DNA-binding domain superfamily/Winged helix DNA-binding domain"/>
    <property type="match status" value="1"/>
</dbReference>
<reference evidence="5 6" key="1">
    <citation type="submission" date="2022-10" db="EMBL/GenBank/DDBJ databases">
        <title>The complete genomes of actinobacterial strains from the NBC collection.</title>
        <authorList>
            <person name="Joergensen T.S."/>
            <person name="Alvarez Arevalo M."/>
            <person name="Sterndorff E.B."/>
            <person name="Faurdal D."/>
            <person name="Vuksanovic O."/>
            <person name="Mourched A.-S."/>
            <person name="Charusanti P."/>
            <person name="Shaw S."/>
            <person name="Blin K."/>
            <person name="Weber T."/>
        </authorList>
    </citation>
    <scope>NUCLEOTIDE SEQUENCE [LARGE SCALE GENOMIC DNA]</scope>
    <source>
        <strain evidence="5 6">NBC 01753</strain>
    </source>
</reference>
<evidence type="ECO:0000256" key="3">
    <source>
        <dbReference type="ARBA" id="ARBA00023163"/>
    </source>
</evidence>
<dbReference type="InterPro" id="IPR023187">
    <property type="entry name" value="Tscrpt_reg_MarR-type_CS"/>
</dbReference>
<sequence length="157" mass="16905">MTEPQEVLTEAAIQAAGDVWVVQARLRRRLAALEGIGGPGRDGAQELTPAQASVLRRLAKHGPASASELAVAEGVRPQSTAKTVVALERAGLVVRSQDPDDGRRLLVSLTERGRARRQSDRRARQAWLARALQEMGTEEEVRAVITAMALLDKVAQA</sequence>
<keyword evidence="3" id="KW-0804">Transcription</keyword>
<organism evidence="5 6">
    <name type="scientific">Streptomyces hirsutus</name>
    <dbReference type="NCBI Taxonomy" id="35620"/>
    <lineage>
        <taxon>Bacteria</taxon>
        <taxon>Bacillati</taxon>
        <taxon>Actinomycetota</taxon>
        <taxon>Actinomycetes</taxon>
        <taxon>Kitasatosporales</taxon>
        <taxon>Streptomycetaceae</taxon>
        <taxon>Streptomyces</taxon>
    </lineage>
</organism>
<gene>
    <name evidence="5" type="ORF">OIE73_05875</name>
</gene>
<keyword evidence="2" id="KW-0238">DNA-binding</keyword>
<dbReference type="PANTHER" id="PTHR39515">
    <property type="entry name" value="CONSERVED PROTEIN"/>
    <property type="match status" value="1"/>
</dbReference>
<evidence type="ECO:0000313" key="5">
    <source>
        <dbReference type="EMBL" id="WSD05330.1"/>
    </source>
</evidence>
<evidence type="ECO:0000313" key="6">
    <source>
        <dbReference type="Proteomes" id="UP001335325"/>
    </source>
</evidence>
<dbReference type="PANTHER" id="PTHR39515:SF2">
    <property type="entry name" value="HTH-TYPE TRANSCRIPTIONAL REGULATOR RV0880"/>
    <property type="match status" value="1"/>
</dbReference>
<dbReference type="PROSITE" id="PS01117">
    <property type="entry name" value="HTH_MARR_1"/>
    <property type="match status" value="1"/>
</dbReference>
<dbReference type="RefSeq" id="WP_326751589.1">
    <property type="nucleotide sequence ID" value="NZ_CP109134.1"/>
</dbReference>
<proteinExistence type="predicted"/>
<accession>A0ABZ1GHD5</accession>
<dbReference type="SMART" id="SM00347">
    <property type="entry name" value="HTH_MARR"/>
    <property type="match status" value="1"/>
</dbReference>
<dbReference type="InterPro" id="IPR000835">
    <property type="entry name" value="HTH_MarR-typ"/>
</dbReference>
<dbReference type="InterPro" id="IPR052526">
    <property type="entry name" value="HTH-type_Bedaq_tolerance"/>
</dbReference>
<keyword evidence="1" id="KW-0805">Transcription regulation</keyword>
<dbReference type="Pfam" id="PF01047">
    <property type="entry name" value="MarR"/>
    <property type="match status" value="1"/>
</dbReference>
<evidence type="ECO:0000256" key="1">
    <source>
        <dbReference type="ARBA" id="ARBA00023015"/>
    </source>
</evidence>
<dbReference type="InterPro" id="IPR036390">
    <property type="entry name" value="WH_DNA-bd_sf"/>
</dbReference>
<dbReference type="EMBL" id="CP109134">
    <property type="protein sequence ID" value="WSD05330.1"/>
    <property type="molecule type" value="Genomic_DNA"/>
</dbReference>
<protein>
    <submittedName>
        <fullName evidence="5">MarR family transcriptional regulator</fullName>
    </submittedName>
</protein>
<evidence type="ECO:0000259" key="4">
    <source>
        <dbReference type="PROSITE" id="PS50995"/>
    </source>
</evidence>
<name>A0ABZ1GHD5_9ACTN</name>
<keyword evidence="6" id="KW-1185">Reference proteome</keyword>
<dbReference type="GeneID" id="91542079"/>